<feature type="transmembrane region" description="Helical" evidence="1">
    <location>
        <begin position="312"/>
        <end position="331"/>
    </location>
</feature>
<dbReference type="InterPro" id="IPR025105">
    <property type="entry name" value="DUF4010"/>
</dbReference>
<protein>
    <submittedName>
        <fullName evidence="3">Glutamate synthase [NADPH] large chain</fullName>
        <ecNumber evidence="3">1.4.1.13</ecNumber>
    </submittedName>
</protein>
<keyword evidence="1" id="KW-0472">Membrane</keyword>
<evidence type="ECO:0000313" key="3">
    <source>
        <dbReference type="EMBL" id="VAW41582.1"/>
    </source>
</evidence>
<keyword evidence="1" id="KW-0812">Transmembrane</keyword>
<feature type="transmembrane region" description="Helical" evidence="1">
    <location>
        <begin position="273"/>
        <end position="292"/>
    </location>
</feature>
<feature type="transmembrane region" description="Helical" evidence="1">
    <location>
        <begin position="370"/>
        <end position="389"/>
    </location>
</feature>
<dbReference type="Pfam" id="PF13194">
    <property type="entry name" value="DUF4010"/>
    <property type="match status" value="1"/>
</dbReference>
<feature type="domain" description="DUF4010" evidence="2">
    <location>
        <begin position="189"/>
        <end position="398"/>
    </location>
</feature>
<evidence type="ECO:0000259" key="2">
    <source>
        <dbReference type="Pfam" id="PF13194"/>
    </source>
</evidence>
<feature type="transmembrane region" description="Helical" evidence="1">
    <location>
        <begin position="97"/>
        <end position="114"/>
    </location>
</feature>
<dbReference type="PANTHER" id="PTHR39084:SF1">
    <property type="entry name" value="DUF4010 DOMAIN-CONTAINING PROTEIN"/>
    <property type="match status" value="1"/>
</dbReference>
<name>A0A3B0VR93_9ZZZZ</name>
<keyword evidence="1" id="KW-1133">Transmembrane helix</keyword>
<feature type="transmembrane region" description="Helical" evidence="1">
    <location>
        <begin position="120"/>
        <end position="139"/>
    </location>
</feature>
<keyword evidence="3" id="KW-0560">Oxidoreductase</keyword>
<reference evidence="3" key="1">
    <citation type="submission" date="2018-06" db="EMBL/GenBank/DDBJ databases">
        <authorList>
            <person name="Zhirakovskaya E."/>
        </authorList>
    </citation>
    <scope>NUCLEOTIDE SEQUENCE</scope>
</reference>
<dbReference type="AlphaFoldDB" id="A0A3B0VR93"/>
<feature type="transmembrane region" description="Helical" evidence="1">
    <location>
        <begin position="69"/>
        <end position="88"/>
    </location>
</feature>
<organism evidence="3">
    <name type="scientific">hydrothermal vent metagenome</name>
    <dbReference type="NCBI Taxonomy" id="652676"/>
    <lineage>
        <taxon>unclassified sequences</taxon>
        <taxon>metagenomes</taxon>
        <taxon>ecological metagenomes</taxon>
    </lineage>
</organism>
<gene>
    <name evidence="3" type="ORF">MNBD_DELTA04-308</name>
</gene>
<feature type="transmembrane region" description="Helical" evidence="1">
    <location>
        <begin position="211"/>
        <end position="231"/>
    </location>
</feature>
<feature type="transmembrane region" description="Helical" evidence="1">
    <location>
        <begin position="180"/>
        <end position="199"/>
    </location>
</feature>
<feature type="transmembrane region" description="Helical" evidence="1">
    <location>
        <begin position="243"/>
        <end position="266"/>
    </location>
</feature>
<accession>A0A3B0VR93</accession>
<evidence type="ECO:0000256" key="1">
    <source>
        <dbReference type="SAM" id="Phobius"/>
    </source>
</evidence>
<dbReference type="EC" id="1.4.1.13" evidence="3"/>
<sequence length="430" mass="47095">MVHSLISQTWLQFGLVVVSGFLTGLELRGYLNLRSREEPDKQSFSFGTSRTYTFIAILGYVFAALDPTLRVYLVGLAGLLLFFALFYYHKLQHRRSGALQPLIGLLVYSYGPAALLKSPWFLILLFVSVVFILNARPLAHWLIDRIAPHEMLTLAKFLLISGVILPLLPREIVFSSIPASPFKIGVGVIVISAISYVGYILKKYFLKRHGYLVTGLLGGLYSSTATTVVLAKKTRRMTRPNRTLSAGMIAASGVMYLRLLLLVIFLNVALLRLSLLPLLSLGLLTLVVAWLVDKKGRGPVEDSSAVADSNPLELGAAFLFAFLFVVIMILTQQVILHYGKSGLAMLSFVVGFTDIDPFILSILGGHFPHVSMQELTGAILIAAGSNNILKAGYTAIFGKHAVVRCVVVYLVLLGLVSIGWGFFISGTFLL</sequence>
<feature type="transmembrane region" description="Helical" evidence="1">
    <location>
        <begin position="151"/>
        <end position="168"/>
    </location>
</feature>
<dbReference type="EMBL" id="UOEY01000128">
    <property type="protein sequence ID" value="VAW41582.1"/>
    <property type="molecule type" value="Genomic_DNA"/>
</dbReference>
<dbReference type="GO" id="GO:0004355">
    <property type="term" value="F:glutamate synthase (NADPH) activity"/>
    <property type="evidence" value="ECO:0007669"/>
    <property type="project" value="UniProtKB-EC"/>
</dbReference>
<proteinExistence type="predicted"/>
<feature type="transmembrane region" description="Helical" evidence="1">
    <location>
        <begin position="343"/>
        <end position="364"/>
    </location>
</feature>
<feature type="transmembrane region" description="Helical" evidence="1">
    <location>
        <begin position="401"/>
        <end position="424"/>
    </location>
</feature>
<feature type="transmembrane region" description="Helical" evidence="1">
    <location>
        <begin position="43"/>
        <end position="63"/>
    </location>
</feature>
<dbReference type="PANTHER" id="PTHR39084">
    <property type="entry name" value="MEMBRANE PROTEIN-RELATED"/>
    <property type="match status" value="1"/>
</dbReference>
<feature type="transmembrane region" description="Helical" evidence="1">
    <location>
        <begin position="12"/>
        <end position="31"/>
    </location>
</feature>